<feature type="region of interest" description="Disordered" evidence="1">
    <location>
        <begin position="93"/>
        <end position="165"/>
    </location>
</feature>
<feature type="compositionally biased region" description="Basic residues" evidence="1">
    <location>
        <begin position="218"/>
        <end position="228"/>
    </location>
</feature>
<sequence>MSKSWPPSPMVEDEVLSLAKEYCSDVSDTQSTDDLAPAESRGAVDQYPLIIDVNEQGISQEPVKKSMAASPQINVTLDTNPHNGQYETRFIHIPSASDNERDPARAPRRLRSKSTIGIAAGEDPRGRPHVSRINTDLGADLQAMATGQRRAPSPYSYGTRTSTLLPSMLDDTSKVSLLSPEAAASLPMPVPGRRARSQRPERVATKPDSSDSDGRRKDFARRRSKSRHDRGSFSKSSGDERSRPDWPKSRSRRSEQSPPRDQRHATYSTPITPPQTPGLTRESPYTSAAEDSDRRRYRDHPRAERRSSKESSYPSATVDRQPPREYDNGFGRKSRRQSMRRPEKPSIDISDPRHNSRPETPVSARTPRSLENDLEQAFKDNQKKAPRKYGQDDGTSPMMSPLNSPPRTPRGERKSKDYLEMTAPVSNMSKQRTRPANDTSGKPMTTLLGAATIGAATLAAKAAPSLSRSSTNSPDTPSTGSQGESSLRDYLTLANWKSPSEPATCALSQPWTRIAIAKCLKDGSTNLGLLQSLTSRPPSVHPCPGRQTEIRKWYHVVDPTNGAPVQGFNVCTSCVRNAELIFPELWKEQIFQRPESKLAQERYCNLYNDSKHFYGIVNQLDILAGYSKKKDLRNKDISKFCEFVRQKARYRECALDAMLATPLWHFMSALPELTICEECYMEVVYPMRDKPIARDVVMTMQRVPIQRPAHYVAGISCQLYSERMRKVFKDAVMRNDLETLKSAALSRYNIEHRLQDQHRRYALEEEQGYNRQAEIERNAALWRQYE</sequence>
<accession>A0A0N1HS83</accession>
<feature type="compositionally biased region" description="Polar residues" evidence="1">
    <location>
        <begin position="393"/>
        <end position="402"/>
    </location>
</feature>
<comment type="caution">
    <text evidence="2">The sequence shown here is derived from an EMBL/GenBank/DDBJ whole genome shotgun (WGS) entry which is preliminary data.</text>
</comment>
<reference evidence="2 3" key="1">
    <citation type="submission" date="2015-06" db="EMBL/GenBank/DDBJ databases">
        <title>Draft genome of the ant-associated black yeast Phialophora attae CBS 131958.</title>
        <authorList>
            <person name="Moreno L.F."/>
            <person name="Stielow B.J."/>
            <person name="de Hoog S."/>
            <person name="Vicente V.A."/>
            <person name="Weiss V.A."/>
            <person name="de Vries M."/>
            <person name="Cruz L.M."/>
            <person name="Souza E.M."/>
        </authorList>
    </citation>
    <scope>NUCLEOTIDE SEQUENCE [LARGE SCALE GENOMIC DNA]</scope>
    <source>
        <strain evidence="2 3">CBS 131958</strain>
    </source>
</reference>
<dbReference type="Proteomes" id="UP000038010">
    <property type="component" value="Unassembled WGS sequence"/>
</dbReference>
<proteinExistence type="predicted"/>
<dbReference type="VEuPathDB" id="FungiDB:AB675_4470"/>
<evidence type="ECO:0000313" key="3">
    <source>
        <dbReference type="Proteomes" id="UP000038010"/>
    </source>
</evidence>
<protein>
    <submittedName>
        <fullName evidence="2">Uncharacterized protein</fullName>
    </submittedName>
</protein>
<evidence type="ECO:0000313" key="2">
    <source>
        <dbReference type="EMBL" id="KPI38932.1"/>
    </source>
</evidence>
<feature type="region of interest" description="Disordered" evidence="1">
    <location>
        <begin position="463"/>
        <end position="486"/>
    </location>
</feature>
<organism evidence="2 3">
    <name type="scientific">Cyphellophora attinorum</name>
    <dbReference type="NCBI Taxonomy" id="1664694"/>
    <lineage>
        <taxon>Eukaryota</taxon>
        <taxon>Fungi</taxon>
        <taxon>Dikarya</taxon>
        <taxon>Ascomycota</taxon>
        <taxon>Pezizomycotina</taxon>
        <taxon>Eurotiomycetes</taxon>
        <taxon>Chaetothyriomycetidae</taxon>
        <taxon>Chaetothyriales</taxon>
        <taxon>Cyphellophoraceae</taxon>
        <taxon>Cyphellophora</taxon>
    </lineage>
</organism>
<feature type="compositionally biased region" description="Basic and acidic residues" evidence="1">
    <location>
        <begin position="340"/>
        <end position="357"/>
    </location>
</feature>
<dbReference type="AlphaFoldDB" id="A0A0N1HS83"/>
<feature type="compositionally biased region" description="Polar residues" evidence="1">
    <location>
        <begin position="156"/>
        <end position="165"/>
    </location>
</feature>
<dbReference type="STRING" id="1664694.A0A0N1HS83"/>
<feature type="compositionally biased region" description="Basic and acidic residues" evidence="1">
    <location>
        <begin position="291"/>
        <end position="309"/>
    </location>
</feature>
<feature type="region of interest" description="Disordered" evidence="1">
    <location>
        <begin position="179"/>
        <end position="444"/>
    </location>
</feature>
<dbReference type="RefSeq" id="XP_017998895.1">
    <property type="nucleotide sequence ID" value="XM_018144612.1"/>
</dbReference>
<evidence type="ECO:0000256" key="1">
    <source>
        <dbReference type="SAM" id="MobiDB-lite"/>
    </source>
</evidence>
<feature type="compositionally biased region" description="Polar residues" evidence="1">
    <location>
        <begin position="424"/>
        <end position="443"/>
    </location>
</feature>
<dbReference type="OrthoDB" id="5324692at2759"/>
<feature type="compositionally biased region" description="Basic and acidic residues" evidence="1">
    <location>
        <begin position="229"/>
        <end position="264"/>
    </location>
</feature>
<name>A0A0N1HS83_9EURO</name>
<dbReference type="EMBL" id="LFJN01000016">
    <property type="protein sequence ID" value="KPI38932.1"/>
    <property type="molecule type" value="Genomic_DNA"/>
</dbReference>
<gene>
    <name evidence="2" type="ORF">AB675_4470</name>
</gene>
<dbReference type="GeneID" id="28736492"/>
<feature type="compositionally biased region" description="Basic and acidic residues" evidence="1">
    <location>
        <begin position="409"/>
        <end position="419"/>
    </location>
</feature>
<feature type="compositionally biased region" description="Polar residues" evidence="1">
    <location>
        <begin position="466"/>
        <end position="485"/>
    </location>
</feature>
<feature type="compositionally biased region" description="Basic and acidic residues" evidence="1">
    <location>
        <begin position="198"/>
        <end position="217"/>
    </location>
</feature>
<keyword evidence="3" id="KW-1185">Reference proteome</keyword>
<feature type="compositionally biased region" description="Basic and acidic residues" evidence="1">
    <location>
        <begin position="368"/>
        <end position="383"/>
    </location>
</feature>